<name>V4T4N4_CITCL</name>
<evidence type="ECO:0000256" key="6">
    <source>
        <dbReference type="SAM" id="Coils"/>
    </source>
</evidence>
<accession>V4T4N4</accession>
<keyword evidence="3 5" id="KW-0221">Differentiation</keyword>
<dbReference type="KEGG" id="cic:CICLE_v10003572mg"/>
<dbReference type="Proteomes" id="UP000030687">
    <property type="component" value="Unassembled WGS sequence"/>
</dbReference>
<feature type="non-terminal residue" evidence="7">
    <location>
        <position position="749"/>
    </location>
</feature>
<reference evidence="7 8" key="1">
    <citation type="submission" date="2013-10" db="EMBL/GenBank/DDBJ databases">
        <authorList>
            <consortium name="International Citrus Genome Consortium"/>
            <person name="Jenkins J."/>
            <person name="Schmutz J."/>
            <person name="Prochnik S."/>
            <person name="Rokhsar D."/>
            <person name="Gmitter F."/>
            <person name="Ollitrault P."/>
            <person name="Machado M."/>
            <person name="Talon M."/>
            <person name="Wincker P."/>
            <person name="Jaillon O."/>
            <person name="Morgante M."/>
        </authorList>
    </citation>
    <scope>NUCLEOTIDE SEQUENCE</scope>
    <source>
        <strain evidence="8">cv. Clemenules</strain>
    </source>
</reference>
<keyword evidence="2 5" id="KW-0217">Developmental protein</keyword>
<evidence type="ECO:0000313" key="7">
    <source>
        <dbReference type="EMBL" id="ESR46375.1"/>
    </source>
</evidence>
<evidence type="ECO:0000256" key="5">
    <source>
        <dbReference type="RuleBase" id="RU364012"/>
    </source>
</evidence>
<dbReference type="InParanoid" id="V4T4N4"/>
<dbReference type="GO" id="GO:0030154">
    <property type="term" value="P:cell differentiation"/>
    <property type="evidence" value="ECO:0007669"/>
    <property type="project" value="UniProtKB-KW"/>
</dbReference>
<dbReference type="EMBL" id="KI536799">
    <property type="protein sequence ID" value="ESR46375.1"/>
    <property type="molecule type" value="Genomic_DNA"/>
</dbReference>
<gene>
    <name evidence="7" type="ORF">CICLE_v10003572mg</name>
</gene>
<dbReference type="OMA" id="KARECAG"/>
<evidence type="ECO:0000313" key="8">
    <source>
        <dbReference type="Proteomes" id="UP000030687"/>
    </source>
</evidence>
<protein>
    <recommendedName>
        <fullName evidence="5">FRIGIDA-like protein</fullName>
    </recommendedName>
</protein>
<keyword evidence="4 5" id="KW-0287">Flowering</keyword>
<evidence type="ECO:0000256" key="3">
    <source>
        <dbReference type="ARBA" id="ARBA00022782"/>
    </source>
</evidence>
<evidence type="ECO:0000256" key="1">
    <source>
        <dbReference type="ARBA" id="ARBA00008956"/>
    </source>
</evidence>
<keyword evidence="6" id="KW-0175">Coiled coil</keyword>
<evidence type="ECO:0000256" key="2">
    <source>
        <dbReference type="ARBA" id="ARBA00022473"/>
    </source>
</evidence>
<comment type="similarity">
    <text evidence="1 5">Belongs to the Frigida family.</text>
</comment>
<dbReference type="GO" id="GO:0009908">
    <property type="term" value="P:flower development"/>
    <property type="evidence" value="ECO:0007669"/>
    <property type="project" value="UniProtKB-KW"/>
</dbReference>
<dbReference type="InterPro" id="IPR012474">
    <property type="entry name" value="Frigida"/>
</dbReference>
<proteinExistence type="inferred from homology"/>
<sequence length="749" mass="86474">MSNQVELRVAELKKETLRRSFDLPHEQLGLFTAQWIQELFDLTMKSLEKQSSSSIDVDMKIRLLDERAKEIENKENRTEQIELKEREVRESEKELVLMKEQKASIRAMIEACTEKLEAIEESYDAVKAKLESEKRELELTQTFMKDLLVKLRLYEDNLQSLQSTVRLRENELECKEKELELKEREFCRIQERIEESCQKLLLKENQLKSDQVKEKELISVGKSIVKWSEEIELKKKQLSKGQETNEQQLDLIQTLTTTYTIGRKEKEKHLDSLKKDLEDRVQDLEIKERQFEERVREFELREREFDSLRKAVEDSSKNLELRQKKLSDILQLHPKRSAAPENLTSSGRNLQILLNQHLRRHDVIFCNVFDTIRKAADPALLVLDAMSGFYPPHSREGYVEFDVSIIRRTCILLLEQLSSLAPEINSQVQGEALKVAVEWKKNMEDTVKDSLVVLGFLHLLAAYKLASAFDGNELASLLDIVANHRQTPKLRRSLGFADEVPVMHHGIATSGSGEQLQIQNPYKLLSDCGKLKVECKEKETELKARECAGFQKRHEDRCHELALKENRSKSVQASVEDFSKEFQVQEKELISVGKSIVKCSEDLESKKKELYFIQKFCRKTVKGARIKRAATSFDSNYDHGMPLEQEMEFDVSIVRRTCILLLEQLSDVASEINPLVRDEAMKVAGEWKEKMRAAVENSLEVLGLLHLLGAFRLAPAFDGNELESLLAIVAEDRQTPKLCRSLGFADKVP</sequence>
<dbReference type="PANTHER" id="PTHR31791:SF70">
    <property type="entry name" value="FRIGIDA-LIKE PROTEIN"/>
    <property type="match status" value="1"/>
</dbReference>
<feature type="coiled-coil region" evidence="6">
    <location>
        <begin position="267"/>
        <end position="301"/>
    </location>
</feature>
<dbReference type="PANTHER" id="PTHR31791">
    <property type="entry name" value="FRIGIDA-LIKE PROTEIN 3-RELATED"/>
    <property type="match status" value="1"/>
</dbReference>
<dbReference type="Pfam" id="PF07899">
    <property type="entry name" value="Frigida"/>
    <property type="match status" value="2"/>
</dbReference>
<evidence type="ECO:0000256" key="4">
    <source>
        <dbReference type="ARBA" id="ARBA00023089"/>
    </source>
</evidence>
<keyword evidence="8" id="KW-1185">Reference proteome</keyword>
<dbReference type="Gramene" id="ESR46375">
    <property type="protein sequence ID" value="ESR46375"/>
    <property type="gene ID" value="CICLE_v10003572mg"/>
</dbReference>
<dbReference type="eggNOG" id="ENOG502QR8U">
    <property type="taxonomic scope" value="Eukaryota"/>
</dbReference>
<organism evidence="7 8">
    <name type="scientific">Citrus clementina</name>
    <name type="common">Clementine</name>
    <name type="synonym">Citrus deliciosa x Citrus sinensis</name>
    <dbReference type="NCBI Taxonomy" id="85681"/>
    <lineage>
        <taxon>Eukaryota</taxon>
        <taxon>Viridiplantae</taxon>
        <taxon>Streptophyta</taxon>
        <taxon>Embryophyta</taxon>
        <taxon>Tracheophyta</taxon>
        <taxon>Spermatophyta</taxon>
        <taxon>Magnoliopsida</taxon>
        <taxon>eudicotyledons</taxon>
        <taxon>Gunneridae</taxon>
        <taxon>Pentapetalae</taxon>
        <taxon>rosids</taxon>
        <taxon>malvids</taxon>
        <taxon>Sapindales</taxon>
        <taxon>Rutaceae</taxon>
        <taxon>Aurantioideae</taxon>
        <taxon>Citrus</taxon>
    </lineage>
</organism>
<dbReference type="AlphaFoldDB" id="V4T4N4"/>
<feature type="coiled-coil region" evidence="6">
    <location>
        <begin position="61"/>
        <end position="185"/>
    </location>
</feature>